<dbReference type="Gene3D" id="3.40.30.10">
    <property type="entry name" value="Glutaredoxin"/>
    <property type="match status" value="1"/>
</dbReference>
<gene>
    <name evidence="5" type="ORF">NCTC11112_00767</name>
</gene>
<dbReference type="SFLD" id="SFLDG01148">
    <property type="entry name" value="Xi_(cytGST)"/>
    <property type="match status" value="1"/>
</dbReference>
<evidence type="ECO:0000313" key="5">
    <source>
        <dbReference type="EMBL" id="STG50362.1"/>
    </source>
</evidence>
<dbReference type="InterPro" id="IPR036282">
    <property type="entry name" value="Glutathione-S-Trfase_C_sf"/>
</dbReference>
<dbReference type="InterPro" id="IPR036249">
    <property type="entry name" value="Thioredoxin-like_sf"/>
</dbReference>
<dbReference type="InterPro" id="IPR040079">
    <property type="entry name" value="Glutathione_S-Trfase"/>
</dbReference>
<dbReference type="GO" id="GO:0004364">
    <property type="term" value="F:glutathione transferase activity"/>
    <property type="evidence" value="ECO:0007669"/>
    <property type="project" value="InterPro"/>
</dbReference>
<dbReference type="FunFam" id="1.20.1050.10:FF:000019">
    <property type="entry name" value="Glutathione S-transferase, omega"/>
    <property type="match status" value="1"/>
</dbReference>
<dbReference type="CDD" id="cd03190">
    <property type="entry name" value="GST_C_Omega_like"/>
    <property type="match status" value="1"/>
</dbReference>
<feature type="binding site" evidence="2">
    <location>
        <position position="96"/>
    </location>
    <ligand>
        <name>glutathione</name>
        <dbReference type="ChEBI" id="CHEBI:57925"/>
    </ligand>
</feature>
<dbReference type="Pfam" id="PF13409">
    <property type="entry name" value="GST_N_2"/>
    <property type="match status" value="1"/>
</dbReference>
<dbReference type="EMBL" id="UGAW01000001">
    <property type="protein sequence ID" value="STG50362.1"/>
    <property type="molecule type" value="Genomic_DNA"/>
</dbReference>
<feature type="binding site" evidence="2">
    <location>
        <begin position="148"/>
        <end position="149"/>
    </location>
    <ligand>
        <name>glutathione</name>
        <dbReference type="ChEBI" id="CHEBI:57925"/>
    </ligand>
</feature>
<dbReference type="InterPro" id="IPR004045">
    <property type="entry name" value="Glutathione_S-Trfase_N"/>
</dbReference>
<feature type="active site" description="Proton donor/acceptor" evidence="1">
    <location>
        <position position="195"/>
    </location>
</feature>
<dbReference type="Gene3D" id="1.20.1050.10">
    <property type="match status" value="1"/>
</dbReference>
<dbReference type="PIRSF" id="PIRSF015753">
    <property type="entry name" value="GST"/>
    <property type="match status" value="1"/>
</dbReference>
<evidence type="ECO:0000259" key="4">
    <source>
        <dbReference type="PROSITE" id="PS50405"/>
    </source>
</evidence>
<dbReference type="Proteomes" id="UP000254817">
    <property type="component" value="Unassembled WGS sequence"/>
</dbReference>
<name>A0A376MIT1_ECOLX</name>
<accession>A0A376MIT1</accession>
<evidence type="ECO:0000256" key="3">
    <source>
        <dbReference type="PIRSR" id="PIRSR015753-3"/>
    </source>
</evidence>
<dbReference type="InterPro" id="IPR010987">
    <property type="entry name" value="Glutathione-S-Trfase_C-like"/>
</dbReference>
<evidence type="ECO:0000256" key="2">
    <source>
        <dbReference type="PIRSR" id="PIRSR015753-2"/>
    </source>
</evidence>
<dbReference type="InterPro" id="IPR016639">
    <property type="entry name" value="GST_Omega/GSH"/>
</dbReference>
<feature type="domain" description="GST C-terminal" evidence="4">
    <location>
        <begin position="172"/>
        <end position="296"/>
    </location>
</feature>
<dbReference type="SUPFAM" id="SSF52833">
    <property type="entry name" value="Thioredoxin-like"/>
    <property type="match status" value="1"/>
</dbReference>
<organism evidence="5 6">
    <name type="scientific">Escherichia coli</name>
    <dbReference type="NCBI Taxonomy" id="562"/>
    <lineage>
        <taxon>Bacteria</taxon>
        <taxon>Pseudomonadati</taxon>
        <taxon>Pseudomonadota</taxon>
        <taxon>Gammaproteobacteria</taxon>
        <taxon>Enterobacterales</taxon>
        <taxon>Enterobacteriaceae</taxon>
        <taxon>Escherichia</taxon>
    </lineage>
</organism>
<dbReference type="InterPro" id="IPR047047">
    <property type="entry name" value="GST_Omega-like_C"/>
</dbReference>
<dbReference type="Pfam" id="PF13410">
    <property type="entry name" value="GST_C_2"/>
    <property type="match status" value="1"/>
</dbReference>
<keyword evidence="5" id="KW-0808">Transferase</keyword>
<dbReference type="PANTHER" id="PTHR32419">
    <property type="entry name" value="GLUTATHIONYL-HYDROQUINONE REDUCTASE"/>
    <property type="match status" value="1"/>
</dbReference>
<dbReference type="SFLD" id="SFLDS00019">
    <property type="entry name" value="Glutathione_Transferase_(cytos"/>
    <property type="match status" value="1"/>
</dbReference>
<feature type="active site" description="Nucleophile" evidence="1">
    <location>
        <position position="63"/>
    </location>
</feature>
<reference evidence="5 6" key="1">
    <citation type="submission" date="2018-06" db="EMBL/GenBank/DDBJ databases">
        <authorList>
            <consortium name="Pathogen Informatics"/>
            <person name="Doyle S."/>
        </authorList>
    </citation>
    <scope>NUCLEOTIDE SEQUENCE [LARGE SCALE GENOMIC DNA]</scope>
    <source>
        <strain evidence="5 6">NCTC11112</strain>
    </source>
</reference>
<dbReference type="SFLD" id="SFLDG01206">
    <property type="entry name" value="Xi.1"/>
    <property type="match status" value="1"/>
</dbReference>
<feature type="site" description="Lowers pKa of active site Cys" evidence="3">
    <location>
        <position position="253"/>
    </location>
</feature>
<evidence type="ECO:0000256" key="1">
    <source>
        <dbReference type="PIRSR" id="PIRSR015753-1"/>
    </source>
</evidence>
<dbReference type="GO" id="GO:0005737">
    <property type="term" value="C:cytoplasm"/>
    <property type="evidence" value="ECO:0007669"/>
    <property type="project" value="TreeGrafter"/>
</dbReference>
<dbReference type="SUPFAM" id="SSF47616">
    <property type="entry name" value="GST C-terminal domain-like"/>
    <property type="match status" value="1"/>
</dbReference>
<feature type="binding site" evidence="2">
    <location>
        <begin position="130"/>
        <end position="133"/>
    </location>
    <ligand>
        <name>glutathione</name>
        <dbReference type="ChEBI" id="CHEBI:57925"/>
    </ligand>
</feature>
<evidence type="ECO:0000313" key="6">
    <source>
        <dbReference type="Proteomes" id="UP000254817"/>
    </source>
</evidence>
<sequence>MGQLIDGVWHDTWYDTKSTGGKFQRSASAFRNWLTADGAPGPTGTGGFIAEKDRYHLYVSLACPWAHRTLIMRKLKGLEPFISVSVVNPLMLENGWTFDDSFPDATGDTLYQHEFLYQLYLHADPHYSGRVTVPVLWDKKNHTIVSNESAEIIRMFNTAFDALGAKAGDYYPPALQTKIDELNGWIYDTVNNGVYKAGFATSQQAYDEAVAKVFESLARLEQILGQHRYLTGNQLTEADIRLWTTLVRFDPVYVTHFKCDKHRISDYLNLYGFLRDIYQMPGIAETVNFDHIRNHYFRSHKTINPTGIISIGPWQDLDEPHGRDVASVKKRHLTSASDN</sequence>
<dbReference type="PANTHER" id="PTHR32419:SF6">
    <property type="entry name" value="GLUTATHIONE S-TRANSFERASE OMEGA-LIKE 1-RELATED"/>
    <property type="match status" value="1"/>
</dbReference>
<dbReference type="PROSITE" id="PS50405">
    <property type="entry name" value="GST_CTER"/>
    <property type="match status" value="1"/>
</dbReference>
<dbReference type="FunFam" id="3.40.30.10:FF:000058">
    <property type="entry name" value="Glutathione S-transferase, omega"/>
    <property type="match status" value="1"/>
</dbReference>
<feature type="site" description="Lowers pKa of active site Cys" evidence="3">
    <location>
        <position position="296"/>
    </location>
</feature>
<dbReference type="AlphaFoldDB" id="A0A376MIT1"/>
<protein>
    <submittedName>
        <fullName evidence="5">Putative glutathione S-transferase</fullName>
    </submittedName>
</protein>
<proteinExistence type="predicted"/>